<keyword evidence="7" id="KW-0482">Metalloprotease</keyword>
<keyword evidence="3" id="KW-0645">Protease</keyword>
<feature type="domain" description="Peptidase M13 N-terminal" evidence="9">
    <location>
        <begin position="70"/>
        <end position="448"/>
    </location>
</feature>
<gene>
    <name evidence="10" type="ORF">DWV92_03485</name>
</gene>
<comment type="similarity">
    <text evidence="2">Belongs to the peptidase M13 family.</text>
</comment>
<dbReference type="GO" id="GO:0005886">
    <property type="term" value="C:plasma membrane"/>
    <property type="evidence" value="ECO:0007669"/>
    <property type="project" value="TreeGrafter"/>
</dbReference>
<evidence type="ECO:0000313" key="11">
    <source>
        <dbReference type="Proteomes" id="UP000265970"/>
    </source>
</evidence>
<dbReference type="EMBL" id="QRZV01000002">
    <property type="protein sequence ID" value="RGW09696.1"/>
    <property type="molecule type" value="Genomic_DNA"/>
</dbReference>
<dbReference type="PANTHER" id="PTHR11733">
    <property type="entry name" value="ZINC METALLOPROTEASE FAMILY M13 NEPRILYSIN-RELATED"/>
    <property type="match status" value="1"/>
</dbReference>
<evidence type="ECO:0000256" key="3">
    <source>
        <dbReference type="ARBA" id="ARBA00022670"/>
    </source>
</evidence>
<dbReference type="AlphaFoldDB" id="A0A395XEH0"/>
<sequence>MLVAPFLPLSMLLRPYGEEGANIMTTSTVNKAVASALAAVMLVVGAGCGVQQQSAPAAVNWEERYPGYKTDFYEAVNKAQFDEWEIPDSDPSIGHFIALDRENNQRLLKLMEDAAQSAGTTDDSDTAVVGALWATGNDIEARNAGGFGNAQRFIDAVDEAQTTRDVIKAAIDFDRMYGYYSFFGMSLAPDSADASRKVHYLGPTDLGLTKEEWHSSIEETKTRVKLYEELMAQLWVESGASAADAEAKVSSVTKAMRDLSGSALDQADMYNAEKTYNVHTMADLEAVYGGAVPMDHVYKAYGVSPEDKVVVKDEGLWKATAKFLHEADLQLVKDYLKTCLFSDLGTINTHDAFLKVSENHRKRLGMEEAKPFDQNLAAQVNNWVPFQCGRLYANAYYDPKVEADIQSMVDDFLDVYATRINGLEWMTASTKKEALAKLDAMTARIGVPDVWPQDRYGIEVKTPEEGGLYIDNILAVLQADREYEFATKDEPVDGTLWEDPPQTINAFYDLSGNNITLLAGVLNSPFYSGDATEEENLGGIGMIIAHEITHAFDSSGSQYDSNGNLRNWWAQDDAKKFEELGQSVVEYYSAQSVRGMQVDGQLTLGENIADLGAMACVSAVAKQRGLDLRKVYAAYANLWAEEVRDEYLANLVTTDSHSPGKVRVNAVLSATDDFYDAFGITEQDAMYVAPEDRPRIW</sequence>
<keyword evidence="6" id="KW-0862">Zinc</keyword>
<feature type="domain" description="Peptidase M13 C-terminal" evidence="8">
    <location>
        <begin position="505"/>
        <end position="692"/>
    </location>
</feature>
<dbReference type="InterPro" id="IPR000718">
    <property type="entry name" value="Peptidase_M13"/>
</dbReference>
<evidence type="ECO:0000256" key="6">
    <source>
        <dbReference type="ARBA" id="ARBA00022833"/>
    </source>
</evidence>
<dbReference type="InterPro" id="IPR024079">
    <property type="entry name" value="MetalloPept_cat_dom_sf"/>
</dbReference>
<reference evidence="10 11" key="1">
    <citation type="submission" date="2018-08" db="EMBL/GenBank/DDBJ databases">
        <title>A genome reference for cultivated species of the human gut microbiota.</title>
        <authorList>
            <person name="Zou Y."/>
            <person name="Xue W."/>
            <person name="Luo G."/>
        </authorList>
    </citation>
    <scope>NUCLEOTIDE SEQUENCE [LARGE SCALE GENOMIC DNA]</scope>
    <source>
        <strain evidence="10 11">AF13-3LB</strain>
    </source>
</reference>
<evidence type="ECO:0000256" key="1">
    <source>
        <dbReference type="ARBA" id="ARBA00001947"/>
    </source>
</evidence>
<comment type="caution">
    <text evidence="10">The sequence shown here is derived from an EMBL/GenBank/DDBJ whole genome shotgun (WGS) entry which is preliminary data.</text>
</comment>
<evidence type="ECO:0000256" key="5">
    <source>
        <dbReference type="ARBA" id="ARBA00022801"/>
    </source>
</evidence>
<dbReference type="Pfam" id="PF01431">
    <property type="entry name" value="Peptidase_M13"/>
    <property type="match status" value="1"/>
</dbReference>
<dbReference type="Gene3D" id="3.40.390.10">
    <property type="entry name" value="Collagenase (Catalytic Domain)"/>
    <property type="match status" value="1"/>
</dbReference>
<evidence type="ECO:0000256" key="4">
    <source>
        <dbReference type="ARBA" id="ARBA00022723"/>
    </source>
</evidence>
<evidence type="ECO:0000313" key="10">
    <source>
        <dbReference type="EMBL" id="RGW09696.1"/>
    </source>
</evidence>
<dbReference type="InterPro" id="IPR018497">
    <property type="entry name" value="Peptidase_M13_C"/>
</dbReference>
<dbReference type="PROSITE" id="PS51885">
    <property type="entry name" value="NEPRILYSIN"/>
    <property type="match status" value="1"/>
</dbReference>
<dbReference type="PANTHER" id="PTHR11733:SF167">
    <property type="entry name" value="FI17812P1-RELATED"/>
    <property type="match status" value="1"/>
</dbReference>
<evidence type="ECO:0000256" key="7">
    <source>
        <dbReference type="ARBA" id="ARBA00023049"/>
    </source>
</evidence>
<keyword evidence="4" id="KW-0479">Metal-binding</keyword>
<evidence type="ECO:0000256" key="2">
    <source>
        <dbReference type="ARBA" id="ARBA00007357"/>
    </source>
</evidence>
<protein>
    <submittedName>
        <fullName evidence="10">M13 family peptidase</fullName>
    </submittedName>
</protein>
<dbReference type="PRINTS" id="PR00786">
    <property type="entry name" value="NEPRILYSIN"/>
</dbReference>
<evidence type="ECO:0000259" key="9">
    <source>
        <dbReference type="Pfam" id="PF05649"/>
    </source>
</evidence>
<accession>A0A395XEH0</accession>
<dbReference type="InterPro" id="IPR042089">
    <property type="entry name" value="Peptidase_M13_dom_2"/>
</dbReference>
<dbReference type="CDD" id="cd08662">
    <property type="entry name" value="M13"/>
    <property type="match status" value="1"/>
</dbReference>
<dbReference type="SUPFAM" id="SSF55486">
    <property type="entry name" value="Metalloproteases ('zincins'), catalytic domain"/>
    <property type="match status" value="1"/>
</dbReference>
<dbReference type="GO" id="GO:0004222">
    <property type="term" value="F:metalloendopeptidase activity"/>
    <property type="evidence" value="ECO:0007669"/>
    <property type="project" value="InterPro"/>
</dbReference>
<dbReference type="InterPro" id="IPR008753">
    <property type="entry name" value="Peptidase_M13_N"/>
</dbReference>
<dbReference type="Pfam" id="PF05649">
    <property type="entry name" value="Peptidase_M13_N"/>
    <property type="match status" value="1"/>
</dbReference>
<comment type="cofactor">
    <cofactor evidence="1">
        <name>Zn(2+)</name>
        <dbReference type="ChEBI" id="CHEBI:29105"/>
    </cofactor>
</comment>
<dbReference type="Proteomes" id="UP000265970">
    <property type="component" value="Unassembled WGS sequence"/>
</dbReference>
<name>A0A395XEH0_9BIFI</name>
<dbReference type="GO" id="GO:0046872">
    <property type="term" value="F:metal ion binding"/>
    <property type="evidence" value="ECO:0007669"/>
    <property type="project" value="UniProtKB-KW"/>
</dbReference>
<dbReference type="Gene3D" id="1.10.1380.10">
    <property type="entry name" value="Neutral endopeptidase , domain2"/>
    <property type="match status" value="1"/>
</dbReference>
<proteinExistence type="inferred from homology"/>
<organism evidence="10 11">
    <name type="scientific">Bifidobacterium pseudolongum</name>
    <dbReference type="NCBI Taxonomy" id="1694"/>
    <lineage>
        <taxon>Bacteria</taxon>
        <taxon>Bacillati</taxon>
        <taxon>Actinomycetota</taxon>
        <taxon>Actinomycetes</taxon>
        <taxon>Bifidobacteriales</taxon>
        <taxon>Bifidobacteriaceae</taxon>
        <taxon>Bifidobacterium</taxon>
    </lineage>
</organism>
<evidence type="ECO:0000259" key="8">
    <source>
        <dbReference type="Pfam" id="PF01431"/>
    </source>
</evidence>
<dbReference type="GO" id="GO:0016485">
    <property type="term" value="P:protein processing"/>
    <property type="evidence" value="ECO:0007669"/>
    <property type="project" value="TreeGrafter"/>
</dbReference>
<keyword evidence="5" id="KW-0378">Hydrolase</keyword>